<protein>
    <submittedName>
        <fullName evidence="1">Uncharacterized protein</fullName>
    </submittedName>
</protein>
<organism evidence="1 2">
    <name type="scientific">Jejuia pallidilutea</name>
    <dbReference type="NCBI Taxonomy" id="504487"/>
    <lineage>
        <taxon>Bacteria</taxon>
        <taxon>Pseudomonadati</taxon>
        <taxon>Bacteroidota</taxon>
        <taxon>Flavobacteriia</taxon>
        <taxon>Flavobacteriales</taxon>
        <taxon>Flavobacteriaceae</taxon>
        <taxon>Jejuia</taxon>
    </lineage>
</organism>
<evidence type="ECO:0000313" key="1">
    <source>
        <dbReference type="EMBL" id="PQV50590.1"/>
    </source>
</evidence>
<accession>A0A362XFG4</accession>
<gene>
    <name evidence="1" type="ORF">CLV33_102454</name>
</gene>
<dbReference type="EMBL" id="PVEO01000002">
    <property type="protein sequence ID" value="PQV50590.1"/>
    <property type="molecule type" value="Genomic_DNA"/>
</dbReference>
<sequence length="424" mass="48256">MKKVLAVILVVVVVFIGLVYWSTSSTDKVFNTCSLLGNKNINEVDFFKYDSVLLIPNDMYKSDKVKDIIQGQQYRKAWSTPVKFPILFLDKFQGGVQVLEEGGGKQTHSLDIKDANGTVYTLRSINKDPEALVPEVLRVLNLENVVIDGISAQHPYGAILAAELADAVGIRHTSPKAVFLPKQENLGKYNEEYGNRLFLLEYETEGKINWTDIPNVIEIMDSDDLQKLKHEHGDKVAINKAEFIKTRLFDMVIGDWDRHGKQWGWIVEQKNDSFIAHPLAGDRDNAFFNIDGIVPILISNKYLVPEMRPFENDIDFFEGLVYPIDRYFLLNTETSVFVQQAEELQNSLTDSVIDNAFKVWPKPIAQLDQQEITEKLKGRRRHLKAYAKKFKQTIDELGALNKAIKGSEDENLPKDLIACFDCNL</sequence>
<proteinExistence type="predicted"/>
<dbReference type="Proteomes" id="UP000251545">
    <property type="component" value="Unassembled WGS sequence"/>
</dbReference>
<evidence type="ECO:0000313" key="2">
    <source>
        <dbReference type="Proteomes" id="UP000251545"/>
    </source>
</evidence>
<comment type="caution">
    <text evidence="1">The sequence shown here is derived from an EMBL/GenBank/DDBJ whole genome shotgun (WGS) entry which is preliminary data.</text>
</comment>
<dbReference type="RefSeq" id="WP_105473079.1">
    <property type="nucleotide sequence ID" value="NZ_PVEO01000002.1"/>
</dbReference>
<dbReference type="AlphaFoldDB" id="A0A362XFG4"/>
<name>A0A362XFG4_9FLAO</name>
<reference evidence="1 2" key="1">
    <citation type="submission" date="2018-02" db="EMBL/GenBank/DDBJ databases">
        <title>Genomic Encyclopedia of Archaeal and Bacterial Type Strains, Phase II (KMG-II): from individual species to whole genera.</title>
        <authorList>
            <person name="Goeker M."/>
        </authorList>
    </citation>
    <scope>NUCLEOTIDE SEQUENCE [LARGE SCALE GENOMIC DNA]</scope>
    <source>
        <strain evidence="1 2">DSM 21165</strain>
    </source>
</reference>